<protein>
    <recommendedName>
        <fullName evidence="2">Type III secretion system effector HopBF1-like domain-containing protein</fullName>
    </recommendedName>
</protein>
<evidence type="ECO:0000313" key="4">
    <source>
        <dbReference type="Proteomes" id="UP000682811"/>
    </source>
</evidence>
<proteinExistence type="predicted"/>
<feature type="domain" description="Type III secretion system effector HopBF1-like" evidence="2">
    <location>
        <begin position="814"/>
        <end position="986"/>
    </location>
</feature>
<dbReference type="InterPro" id="IPR054555">
    <property type="entry name" value="T3SS_HopBF1-like"/>
</dbReference>
<feature type="region of interest" description="Disordered" evidence="1">
    <location>
        <begin position="797"/>
        <end position="825"/>
    </location>
</feature>
<keyword evidence="4" id="KW-1185">Reference proteome</keyword>
<feature type="compositionally biased region" description="Low complexity" evidence="1">
    <location>
        <begin position="814"/>
        <end position="825"/>
    </location>
</feature>
<dbReference type="AlphaFoldDB" id="A0A919YCH3"/>
<comment type="caution">
    <text evidence="3">The sequence shown here is derived from an EMBL/GenBank/DDBJ whole genome shotgun (WGS) entry which is preliminary data.</text>
</comment>
<evidence type="ECO:0000313" key="3">
    <source>
        <dbReference type="EMBL" id="GIO45982.1"/>
    </source>
</evidence>
<evidence type="ECO:0000256" key="1">
    <source>
        <dbReference type="SAM" id="MobiDB-lite"/>
    </source>
</evidence>
<accession>A0A919YCH3</accession>
<dbReference type="Gene3D" id="3.55.50.10">
    <property type="entry name" value="Baseplate protein-like domains"/>
    <property type="match status" value="1"/>
</dbReference>
<gene>
    <name evidence="3" type="ORF">J34TS1_07470</name>
</gene>
<dbReference type="EMBL" id="BORT01000002">
    <property type="protein sequence ID" value="GIO45982.1"/>
    <property type="molecule type" value="Genomic_DNA"/>
</dbReference>
<dbReference type="CDD" id="cd20900">
    <property type="entry name" value="HopBF1"/>
    <property type="match status" value="1"/>
</dbReference>
<dbReference type="SUPFAM" id="SSF69279">
    <property type="entry name" value="Phage tail proteins"/>
    <property type="match status" value="1"/>
</dbReference>
<dbReference type="RefSeq" id="WP_212977064.1">
    <property type="nucleotide sequence ID" value="NZ_AP025343.1"/>
</dbReference>
<dbReference type="Pfam" id="PF26324">
    <property type="entry name" value="HopBF1_kinase"/>
    <property type="match status" value="1"/>
</dbReference>
<organism evidence="3 4">
    <name type="scientific">Paenibacillus azoreducens</name>
    <dbReference type="NCBI Taxonomy" id="116718"/>
    <lineage>
        <taxon>Bacteria</taxon>
        <taxon>Bacillati</taxon>
        <taxon>Bacillota</taxon>
        <taxon>Bacilli</taxon>
        <taxon>Bacillales</taxon>
        <taxon>Paenibacillaceae</taxon>
        <taxon>Paenibacillus</taxon>
    </lineage>
</organism>
<evidence type="ECO:0000259" key="2">
    <source>
        <dbReference type="Pfam" id="PF26324"/>
    </source>
</evidence>
<dbReference type="Proteomes" id="UP000682811">
    <property type="component" value="Unassembled WGS sequence"/>
</dbReference>
<name>A0A919YCH3_9BACL</name>
<reference evidence="3 4" key="1">
    <citation type="submission" date="2021-03" db="EMBL/GenBank/DDBJ databases">
        <title>Antimicrobial resistance genes in bacteria isolated from Japanese honey, and their potential for conferring macrolide and lincosamide resistance in the American foulbrood pathogen Paenibacillus larvae.</title>
        <authorList>
            <person name="Okamoto M."/>
            <person name="Kumagai M."/>
            <person name="Kanamori H."/>
            <person name="Takamatsu D."/>
        </authorList>
    </citation>
    <scope>NUCLEOTIDE SEQUENCE [LARGE SCALE GENOMIC DNA]</scope>
    <source>
        <strain evidence="3 4">J34TS1</strain>
    </source>
</reference>
<sequence>MAQQTQKYVTNETLQVVWSYGAVRIESLEITHQIGEHARVRLIGRVSADAEDRILMNSGLHDYLEIYDSSVNGKLKPLFLGQILQISFQVMHGEHRVTVEAVSHTYDMDTQKKKRSFQHVNQRYIEIFNHVVCMYPKSDFIDHTFRDKQTGKFIMQYEETDWSFLKRLASHGKAPLIPDITSHNPRFWIGIPEGRNQIELKEDHPLMATRRIQAYQYSASSEHVKKTRGNATIYSFEWAGLLDIGDEVIIGTHTCVIAKRKAEMKHGRLIWSYECGPREGYTYGKIHNNVIIGAAINGKIIGVSRQQVKVHLDMDNDQKPDTAQWFPYAAEGNQVWHMMPEIGSKVKLYFPSPDEDEATVIQSVRHEPGANYAEKQQQKMADPGVKTFGNPHGKEFTLGDKELNITGIDKQLYIGMNSYTGINFAGSQQLSILASGSIELSGDHIEINAKESLSLESIVDTLEADEGTAPSTQKEVKGSLGLEEEVNSKSDLIEFSATGERENFEPILSEFEQKVKEHGRDWVKFQKIQESEAARNEGRIDSYKDTAKGLWNFVVDVGDMALTTVHQLTSPLRLQSWDEAGKDVQGLYSSVSGKEVAPLMERNETLKGVVSGISYTWDLITFQKSTDEIGQDVKQALKSAKEGIVDPVVTSFKAPSTSLLTTTKEENYNMGYATGQTDVLVVDAALTVMTDGAALASKARNLGTGIKNFIKDPKKSVMGFLKPGGKKGILGKSGAVGDGRFKTRGSLLEKTIDSLDTAAKKMNRSMMEKAPFHILIKQTTNGINSLEIVKNEKSRFFSKGGEGSSGKKGKNEGTGKPNLSSGDLGELLGSGGNKNVYAYGEDKAVGVLKDGKPQKLITEELGLLNKLDELGLPTVNGRSIFVDGKDALMFDRFAQGSKDIVKLHDGKVQIVGESSLLNQRSIEDLTAIRKIMVEKKIKINDLQFLIGKDGRVVVADPLNVEVGKKVKPSKNNLRMIDLLIESARKNSK</sequence>